<dbReference type="EMBL" id="BDIP01000777">
    <property type="protein sequence ID" value="GCA62486.1"/>
    <property type="molecule type" value="Genomic_DNA"/>
</dbReference>
<protein>
    <submittedName>
        <fullName evidence="1">Uncharacterized protein</fullName>
    </submittedName>
</protein>
<dbReference type="Proteomes" id="UP000265618">
    <property type="component" value="Unassembled WGS sequence"/>
</dbReference>
<reference evidence="1 2" key="1">
    <citation type="journal article" date="2018" name="PLoS ONE">
        <title>The draft genome of Kipferlia bialata reveals reductive genome evolution in fornicate parasites.</title>
        <authorList>
            <person name="Tanifuji G."/>
            <person name="Takabayashi S."/>
            <person name="Kume K."/>
            <person name="Takagi M."/>
            <person name="Nakayama T."/>
            <person name="Kamikawa R."/>
            <person name="Inagaki Y."/>
            <person name="Hashimoto T."/>
        </authorList>
    </citation>
    <scope>NUCLEOTIDE SEQUENCE [LARGE SCALE GENOMIC DNA]</scope>
    <source>
        <strain evidence="1">NY0173</strain>
    </source>
</reference>
<evidence type="ECO:0000313" key="2">
    <source>
        <dbReference type="Proteomes" id="UP000265618"/>
    </source>
</evidence>
<proteinExistence type="predicted"/>
<accession>A0A391NQG8</accession>
<organism evidence="1 2">
    <name type="scientific">Kipferlia bialata</name>
    <dbReference type="NCBI Taxonomy" id="797122"/>
    <lineage>
        <taxon>Eukaryota</taxon>
        <taxon>Metamonada</taxon>
        <taxon>Carpediemonas-like organisms</taxon>
        <taxon>Kipferlia</taxon>
    </lineage>
</organism>
<keyword evidence="2" id="KW-1185">Reference proteome</keyword>
<dbReference type="AlphaFoldDB" id="A0A391NQG8"/>
<evidence type="ECO:0000313" key="1">
    <source>
        <dbReference type="EMBL" id="GCA62486.1"/>
    </source>
</evidence>
<sequence length="139" mass="16102">MANANSAVTKTAWRKAGFDRDLSNCEVEVDDITYLREVRMAYIKPHGLAEQHQIVYDASKNTRKEVPEYDKDAFDTKKNNVAIAIAILGVHVCPTCLKNVQPMSVKDHKEQTRILYEQIRDKRAAEERLRRQLRFEARV</sequence>
<gene>
    <name evidence="1" type="ORF">KIPB_003862</name>
</gene>
<comment type="caution">
    <text evidence="1">The sequence shown here is derived from an EMBL/GenBank/DDBJ whole genome shotgun (WGS) entry which is preliminary data.</text>
</comment>
<name>A0A391NQG8_9EUKA</name>